<feature type="non-terminal residue" evidence="1">
    <location>
        <position position="1"/>
    </location>
</feature>
<evidence type="ECO:0000313" key="1">
    <source>
        <dbReference type="EMBL" id="PMD54004.1"/>
    </source>
</evidence>
<gene>
    <name evidence="1" type="ORF">K444DRAFT_699656</name>
</gene>
<dbReference type="GeneID" id="36596069"/>
<sequence length="433" mass="49354">YCGADCQRNDWRSHKLLCKDFASFVTASPRPCPTAMLALYFPILPYGQKGLAAPKIVWIDPEHEMHIVERKPDDTLEYIDPLKHDPIEAECTQPRNMSTPVNARGSDINRNYFKKFNLMYPVVLHMRDAFNFDGSRPNITLVEVTNKQLRMGWKGPLVVYSKDAFHSSTCQDITLSDFRTFLDFCKKYEASDGGLSDSLKANNYLELELTNPGLFKCLLLHNSANQTFRGVEITCEGDRHFLATEQFLSVDVPIVHPIFDDVNNDNGYIAGFGATEVSKMIRRPLLVRRIFPDKQWNNSNFIFFFRPQNWYSNSVAEYLNLNTDITSTEWGCRDPGYSRGQIYSRVLVVREDKLAITAHQVEAVAAFFKHVFETLDRQKLVQLGGLSGPPLYAARDNLMAANVSRARFVQFFTNFRNQKVGGGDATWANEVVP</sequence>
<dbReference type="EMBL" id="KZ613866">
    <property type="protein sequence ID" value="PMD54004.1"/>
    <property type="molecule type" value="Genomic_DNA"/>
</dbReference>
<reference evidence="1 2" key="1">
    <citation type="submission" date="2016-04" db="EMBL/GenBank/DDBJ databases">
        <title>A degradative enzymes factory behind the ericoid mycorrhizal symbiosis.</title>
        <authorList>
            <consortium name="DOE Joint Genome Institute"/>
            <person name="Martino E."/>
            <person name="Morin E."/>
            <person name="Grelet G."/>
            <person name="Kuo A."/>
            <person name="Kohler A."/>
            <person name="Daghino S."/>
            <person name="Barry K."/>
            <person name="Choi C."/>
            <person name="Cichocki N."/>
            <person name="Clum A."/>
            <person name="Copeland A."/>
            <person name="Hainaut M."/>
            <person name="Haridas S."/>
            <person name="Labutti K."/>
            <person name="Lindquist E."/>
            <person name="Lipzen A."/>
            <person name="Khouja H.-R."/>
            <person name="Murat C."/>
            <person name="Ohm R."/>
            <person name="Olson A."/>
            <person name="Spatafora J."/>
            <person name="Veneault-Fourrey C."/>
            <person name="Henrissat B."/>
            <person name="Grigoriev I."/>
            <person name="Martin F."/>
            <person name="Perotto S."/>
        </authorList>
    </citation>
    <scope>NUCLEOTIDE SEQUENCE [LARGE SCALE GENOMIC DNA]</scope>
    <source>
        <strain evidence="1 2">E</strain>
    </source>
</reference>
<accession>A0A2J6STA1</accession>
<name>A0A2J6STA1_9HELO</name>
<dbReference type="AlphaFoldDB" id="A0A2J6STA1"/>
<dbReference type="OrthoDB" id="437457at2759"/>
<dbReference type="Proteomes" id="UP000235371">
    <property type="component" value="Unassembled WGS sequence"/>
</dbReference>
<dbReference type="STRING" id="1095630.A0A2J6STA1"/>
<keyword evidence="2" id="KW-1185">Reference proteome</keyword>
<dbReference type="SUPFAM" id="SSF144232">
    <property type="entry name" value="HIT/MYND zinc finger-like"/>
    <property type="match status" value="1"/>
</dbReference>
<protein>
    <recommendedName>
        <fullName evidence="3">MYND-type zinc finger protein samB</fullName>
    </recommendedName>
</protein>
<evidence type="ECO:0000313" key="2">
    <source>
        <dbReference type="Proteomes" id="UP000235371"/>
    </source>
</evidence>
<evidence type="ECO:0008006" key="3">
    <source>
        <dbReference type="Google" id="ProtNLM"/>
    </source>
</evidence>
<dbReference type="Gene3D" id="6.10.140.2220">
    <property type="match status" value="1"/>
</dbReference>
<dbReference type="InParanoid" id="A0A2J6STA1"/>
<dbReference type="RefSeq" id="XP_024730908.1">
    <property type="nucleotide sequence ID" value="XM_024887993.1"/>
</dbReference>
<proteinExistence type="predicted"/>
<organism evidence="1 2">
    <name type="scientific">Hyaloscypha bicolor E</name>
    <dbReference type="NCBI Taxonomy" id="1095630"/>
    <lineage>
        <taxon>Eukaryota</taxon>
        <taxon>Fungi</taxon>
        <taxon>Dikarya</taxon>
        <taxon>Ascomycota</taxon>
        <taxon>Pezizomycotina</taxon>
        <taxon>Leotiomycetes</taxon>
        <taxon>Helotiales</taxon>
        <taxon>Hyaloscyphaceae</taxon>
        <taxon>Hyaloscypha</taxon>
        <taxon>Hyaloscypha bicolor</taxon>
    </lineage>
</organism>